<dbReference type="SUPFAM" id="SSF140459">
    <property type="entry name" value="PE/PPE dimer-like"/>
    <property type="match status" value="1"/>
</dbReference>
<dbReference type="AlphaFoldDB" id="A0A1X1ZM55"/>
<reference evidence="4 5" key="1">
    <citation type="submission" date="2016-01" db="EMBL/GenBank/DDBJ databases">
        <title>The new phylogeny of the genus Mycobacterium.</title>
        <authorList>
            <person name="Tarcisio F."/>
            <person name="Conor M."/>
            <person name="Antonella G."/>
            <person name="Elisabetta G."/>
            <person name="Giulia F.S."/>
            <person name="Sara T."/>
            <person name="Anna F."/>
            <person name="Clotilde B."/>
            <person name="Roberto B."/>
            <person name="Veronica D.S."/>
            <person name="Fabio R."/>
            <person name="Monica P."/>
            <person name="Olivier J."/>
            <person name="Enrico T."/>
            <person name="Nicola S."/>
        </authorList>
    </citation>
    <scope>NUCLEOTIDE SEQUENCE [LARGE SCALE GENOMIC DNA]</scope>
    <source>
        <strain evidence="4 5">DSM 44164</strain>
    </source>
</reference>
<name>A0A1X1ZM55_MYCNO</name>
<evidence type="ECO:0000259" key="3">
    <source>
        <dbReference type="Pfam" id="PF12484"/>
    </source>
</evidence>
<evidence type="ECO:0008006" key="6">
    <source>
        <dbReference type="Google" id="ProtNLM"/>
    </source>
</evidence>
<dbReference type="STRING" id="1782.AWC18_03125"/>
<keyword evidence="5" id="KW-1185">Reference proteome</keyword>
<protein>
    <recommendedName>
        <fullName evidence="6">PPE family protein</fullName>
    </recommendedName>
</protein>
<sequence>MDFGALPPEVISTWLYTGAGSAPLMSAAAAWSSLAAQLEEAAASAQLVIAELAGEDWNGPASAAMVTAVEPYLTWLQTTATAAFQASSQALASAGAFEAARAAVVPPPVIAANRAQLAALVATNFLGINTPAILATEAQYLEMWAQDTLAMFGYTTASSSASTLTPVAPAPQTTNLVGAALSTAGSATGGVEQELNHTLGTLTGALNGLAAPGSAEAITDLGNAVDLFLGTPFFANIINSGVNTAAWFVTTTIPTAVSLGHTLALAPAAALASDVTGTDGLAAGLGSGVLAGMTQPVGALGGAPVAAGLGQASTMGGMSVPAGWSSAAGSQVAASTGSGWTVAADEAAEMHAAPAAGMAPVGAGGRGGAGTGGPRYGFRPTVMPKQVMV</sequence>
<dbReference type="InterPro" id="IPR038332">
    <property type="entry name" value="PPE_sf"/>
</dbReference>
<dbReference type="InterPro" id="IPR022171">
    <property type="entry name" value="PPE_C"/>
</dbReference>
<dbReference type="Pfam" id="PF00823">
    <property type="entry name" value="PPE"/>
    <property type="match status" value="1"/>
</dbReference>
<feature type="domain" description="PPE family C-terminal" evidence="3">
    <location>
        <begin position="306"/>
        <end position="385"/>
    </location>
</feature>
<comment type="similarity">
    <text evidence="1">Belongs to the mycobacterial PPE family.</text>
</comment>
<dbReference type="InterPro" id="IPR000030">
    <property type="entry name" value="PPE_dom"/>
</dbReference>
<dbReference type="PANTHER" id="PTHR46766">
    <property type="entry name" value="GLUTAMINE-RICH PROTEIN 2"/>
    <property type="match status" value="1"/>
</dbReference>
<feature type="domain" description="PPE" evidence="2">
    <location>
        <begin position="2"/>
        <end position="163"/>
    </location>
</feature>
<dbReference type="PANTHER" id="PTHR46766:SF1">
    <property type="entry name" value="GLUTAMINE-RICH PROTEIN 2"/>
    <property type="match status" value="1"/>
</dbReference>
<proteinExistence type="inferred from homology"/>
<evidence type="ECO:0000259" key="2">
    <source>
        <dbReference type="Pfam" id="PF00823"/>
    </source>
</evidence>
<gene>
    <name evidence="4" type="ORF">AWC18_03125</name>
</gene>
<organism evidence="4 5">
    <name type="scientific">Mycolicibacter nonchromogenicus</name>
    <name type="common">Mycobacterium nonchromogenicum</name>
    <dbReference type="NCBI Taxonomy" id="1782"/>
    <lineage>
        <taxon>Bacteria</taxon>
        <taxon>Bacillati</taxon>
        <taxon>Actinomycetota</taxon>
        <taxon>Actinomycetes</taxon>
        <taxon>Mycobacteriales</taxon>
        <taxon>Mycobacteriaceae</taxon>
        <taxon>Mycolicibacter</taxon>
    </lineage>
</organism>
<evidence type="ECO:0000313" key="4">
    <source>
        <dbReference type="EMBL" id="ORW24459.1"/>
    </source>
</evidence>
<accession>A0A1X1ZM55</accession>
<dbReference type="Gene3D" id="1.20.1260.20">
    <property type="entry name" value="PPE superfamily"/>
    <property type="match status" value="1"/>
</dbReference>
<comment type="caution">
    <text evidence="4">The sequence shown here is derived from an EMBL/GenBank/DDBJ whole genome shotgun (WGS) entry which is preliminary data.</text>
</comment>
<dbReference type="Pfam" id="PF12484">
    <property type="entry name" value="PPE-SVP"/>
    <property type="match status" value="1"/>
</dbReference>
<evidence type="ECO:0000256" key="1">
    <source>
        <dbReference type="ARBA" id="ARBA00010652"/>
    </source>
</evidence>
<dbReference type="RefSeq" id="WP_085137328.1">
    <property type="nucleotide sequence ID" value="NZ_LQPI01000022.1"/>
</dbReference>
<dbReference type="GO" id="GO:0052572">
    <property type="term" value="P:response to host immune response"/>
    <property type="evidence" value="ECO:0007669"/>
    <property type="project" value="TreeGrafter"/>
</dbReference>
<dbReference type="Proteomes" id="UP000193108">
    <property type="component" value="Unassembled WGS sequence"/>
</dbReference>
<dbReference type="EMBL" id="LQPI01000022">
    <property type="protein sequence ID" value="ORW24459.1"/>
    <property type="molecule type" value="Genomic_DNA"/>
</dbReference>
<evidence type="ECO:0000313" key="5">
    <source>
        <dbReference type="Proteomes" id="UP000193108"/>
    </source>
</evidence>